<accession>A0A7I9XTF5</accession>
<keyword evidence="9 12" id="KW-0067">ATP-binding</keyword>
<keyword evidence="8" id="KW-0418">Kinase</keyword>
<dbReference type="Pfam" id="PF00069">
    <property type="entry name" value="Pkinase"/>
    <property type="match status" value="1"/>
</dbReference>
<feature type="binding site" evidence="12">
    <location>
        <position position="44"/>
    </location>
    <ligand>
        <name>ATP</name>
        <dbReference type="ChEBI" id="CHEBI:30616"/>
    </ligand>
</feature>
<keyword evidence="3" id="KW-1003">Cell membrane</keyword>
<evidence type="ECO:0000256" key="7">
    <source>
        <dbReference type="ARBA" id="ARBA00022741"/>
    </source>
</evidence>
<dbReference type="EMBL" id="BLKW01000002">
    <property type="protein sequence ID" value="GFG73254.1"/>
    <property type="molecule type" value="Genomic_DNA"/>
</dbReference>
<dbReference type="FunFam" id="3.30.200.20:FF:000348">
    <property type="entry name" value="Serine/threonine protein kinase"/>
    <property type="match status" value="1"/>
</dbReference>
<evidence type="ECO:0000256" key="8">
    <source>
        <dbReference type="ARBA" id="ARBA00022777"/>
    </source>
</evidence>
<dbReference type="InterPro" id="IPR000719">
    <property type="entry name" value="Prot_kinase_dom"/>
</dbReference>
<evidence type="ECO:0000256" key="5">
    <source>
        <dbReference type="ARBA" id="ARBA00022679"/>
    </source>
</evidence>
<dbReference type="GO" id="GO:0005886">
    <property type="term" value="C:plasma membrane"/>
    <property type="evidence" value="ECO:0007669"/>
    <property type="project" value="UniProtKB-SubCell"/>
</dbReference>
<dbReference type="SMART" id="SM00220">
    <property type="entry name" value="S_TKc"/>
    <property type="match status" value="1"/>
</dbReference>
<dbReference type="SUPFAM" id="SSF56112">
    <property type="entry name" value="Protein kinase-like (PK-like)"/>
    <property type="match status" value="1"/>
</dbReference>
<keyword evidence="7 12" id="KW-0547">Nucleotide-binding</keyword>
<evidence type="ECO:0000256" key="1">
    <source>
        <dbReference type="ARBA" id="ARBA00004162"/>
    </source>
</evidence>
<feature type="region of interest" description="Disordered" evidence="13">
    <location>
        <begin position="353"/>
        <end position="404"/>
    </location>
</feature>
<evidence type="ECO:0000259" key="15">
    <source>
        <dbReference type="PROSITE" id="PS50011"/>
    </source>
</evidence>
<evidence type="ECO:0000256" key="6">
    <source>
        <dbReference type="ARBA" id="ARBA00022692"/>
    </source>
</evidence>
<sequence>MTTASSRVGRRFGKYSLCRLLGRGGMGEVYEAYDTDKGRTVALKILAEQYSQDERFRTRFQRESHAAAILQEPHVIPIHDWGEIDGNLYIDMRLAKGQTLHELLKKGPLEPERAAAIINQVASALDAAHAEGLIHRDVKPQNIIVTPGDFAYLVDFGIAEAKGDTHLTMDGYHIGSLDYMAPERFTDQPTTPAADVYSLACVLHQALTGQSPFPSRSLEQAMAAHITSPPPRPSVINPLVPASFDDVIARGMAKEPDDRYGSAGALGRAAQRALKGNGHTPSQTDTMPAPGNVGPGWFGAQPGGPATAPTVAAPAGAMRGGSGTRTLLIVVAVASALLLGGVGVVIGLLANQKSGPEPSAAPTIAYPTQPFSAAPEPATTTEMPSAPTAPTSTPESPPADPEAAALQRLRQRARSDRPFVAAELADHWVPQLSSKRPGVVDEGVVWNNAMILQEHLDLREQYRDVRLLWSGDWSTFSAPDYWVTVVGITYPDASGALAWCRSHGFDRDHCIAKLISATHPVAGSTAYN</sequence>
<dbReference type="FunFam" id="1.10.510.10:FF:000021">
    <property type="entry name" value="Serine/threonine protein kinase"/>
    <property type="match status" value="1"/>
</dbReference>
<dbReference type="Proteomes" id="UP000465361">
    <property type="component" value="Unassembled WGS sequence"/>
</dbReference>
<evidence type="ECO:0000256" key="2">
    <source>
        <dbReference type="ARBA" id="ARBA00012513"/>
    </source>
</evidence>
<comment type="subcellular location">
    <subcellularLocation>
        <location evidence="1">Cell membrane</location>
        <topology evidence="1">Single-pass membrane protein</topology>
    </subcellularLocation>
</comment>
<evidence type="ECO:0000256" key="12">
    <source>
        <dbReference type="PROSITE-ProRule" id="PRU10141"/>
    </source>
</evidence>
<dbReference type="InterPro" id="IPR008271">
    <property type="entry name" value="Ser/Thr_kinase_AS"/>
</dbReference>
<feature type="domain" description="Protein kinase" evidence="15">
    <location>
        <begin position="15"/>
        <end position="274"/>
    </location>
</feature>
<gene>
    <name evidence="16" type="ORF">MBOT_06190</name>
</gene>
<comment type="caution">
    <text evidence="16">The sequence shown here is derived from an EMBL/GenBank/DDBJ whole genome shotgun (WGS) entry which is preliminary data.</text>
</comment>
<dbReference type="CDD" id="cd14014">
    <property type="entry name" value="STKc_PknB_like"/>
    <property type="match status" value="1"/>
</dbReference>
<keyword evidence="17" id="KW-1185">Reference proteome</keyword>
<dbReference type="Gene3D" id="1.10.510.10">
    <property type="entry name" value="Transferase(Phosphotransferase) domain 1"/>
    <property type="match status" value="1"/>
</dbReference>
<protein>
    <recommendedName>
        <fullName evidence="2">non-specific serine/threonine protein kinase</fullName>
        <ecNumber evidence="2">2.7.11.1</ecNumber>
    </recommendedName>
</protein>
<feature type="region of interest" description="Disordered" evidence="13">
    <location>
        <begin position="273"/>
        <end position="293"/>
    </location>
</feature>
<evidence type="ECO:0000256" key="10">
    <source>
        <dbReference type="ARBA" id="ARBA00022989"/>
    </source>
</evidence>
<evidence type="ECO:0000256" key="13">
    <source>
        <dbReference type="SAM" id="MobiDB-lite"/>
    </source>
</evidence>
<dbReference type="EC" id="2.7.11.1" evidence="2"/>
<keyword evidence="5" id="KW-0808">Transferase</keyword>
<name>A0A7I9XTF5_9MYCO</name>
<dbReference type="GO" id="GO:0005524">
    <property type="term" value="F:ATP binding"/>
    <property type="evidence" value="ECO:0007669"/>
    <property type="project" value="UniProtKB-UniRule"/>
</dbReference>
<organism evidence="16 17">
    <name type="scientific">Mycobacterium botniense</name>
    <dbReference type="NCBI Taxonomy" id="84962"/>
    <lineage>
        <taxon>Bacteria</taxon>
        <taxon>Bacillati</taxon>
        <taxon>Actinomycetota</taxon>
        <taxon>Actinomycetes</taxon>
        <taxon>Mycobacteriales</taxon>
        <taxon>Mycobacteriaceae</taxon>
        <taxon>Mycobacterium</taxon>
    </lineage>
</organism>
<dbReference type="InterPro" id="IPR017441">
    <property type="entry name" value="Protein_kinase_ATP_BS"/>
</dbReference>
<keyword evidence="4" id="KW-0723">Serine/threonine-protein kinase</keyword>
<dbReference type="Gene3D" id="3.30.200.20">
    <property type="entry name" value="Phosphorylase Kinase, domain 1"/>
    <property type="match status" value="1"/>
</dbReference>
<evidence type="ECO:0000256" key="11">
    <source>
        <dbReference type="ARBA" id="ARBA00023136"/>
    </source>
</evidence>
<dbReference type="AlphaFoldDB" id="A0A7I9XTF5"/>
<dbReference type="PANTHER" id="PTHR43289:SF6">
    <property type="entry name" value="SERINE_THREONINE-PROTEIN KINASE NEKL-3"/>
    <property type="match status" value="1"/>
</dbReference>
<keyword evidence="10 14" id="KW-1133">Transmembrane helix</keyword>
<evidence type="ECO:0000256" key="3">
    <source>
        <dbReference type="ARBA" id="ARBA00022475"/>
    </source>
</evidence>
<keyword evidence="11 14" id="KW-0472">Membrane</keyword>
<evidence type="ECO:0000256" key="9">
    <source>
        <dbReference type="ARBA" id="ARBA00022840"/>
    </source>
</evidence>
<evidence type="ECO:0000256" key="14">
    <source>
        <dbReference type="SAM" id="Phobius"/>
    </source>
</evidence>
<proteinExistence type="predicted"/>
<dbReference type="GO" id="GO:0004674">
    <property type="term" value="F:protein serine/threonine kinase activity"/>
    <property type="evidence" value="ECO:0007669"/>
    <property type="project" value="UniProtKB-KW"/>
</dbReference>
<dbReference type="InterPro" id="IPR011009">
    <property type="entry name" value="Kinase-like_dom_sf"/>
</dbReference>
<feature type="transmembrane region" description="Helical" evidence="14">
    <location>
        <begin position="327"/>
        <end position="350"/>
    </location>
</feature>
<dbReference type="GO" id="GO:0080090">
    <property type="term" value="P:regulation of primary metabolic process"/>
    <property type="evidence" value="ECO:0007669"/>
    <property type="project" value="UniProtKB-ARBA"/>
</dbReference>
<evidence type="ECO:0000313" key="17">
    <source>
        <dbReference type="Proteomes" id="UP000465361"/>
    </source>
</evidence>
<feature type="compositionally biased region" description="Low complexity" evidence="13">
    <location>
        <begin position="372"/>
        <end position="394"/>
    </location>
</feature>
<reference evidence="16 17" key="1">
    <citation type="journal article" date="2019" name="Emerg. Microbes Infect.">
        <title>Comprehensive subspecies identification of 175 nontuberculous mycobacteria species based on 7547 genomic profiles.</title>
        <authorList>
            <person name="Matsumoto Y."/>
            <person name="Kinjo T."/>
            <person name="Motooka D."/>
            <person name="Nabeya D."/>
            <person name="Jung N."/>
            <person name="Uechi K."/>
            <person name="Horii T."/>
            <person name="Iida T."/>
            <person name="Fujita J."/>
            <person name="Nakamura S."/>
        </authorList>
    </citation>
    <scope>NUCLEOTIDE SEQUENCE [LARGE SCALE GENOMIC DNA]</scope>
    <source>
        <strain evidence="16 17">JCM 17322</strain>
    </source>
</reference>
<keyword evidence="6 14" id="KW-0812">Transmembrane</keyword>
<dbReference type="PROSITE" id="PS00107">
    <property type="entry name" value="PROTEIN_KINASE_ATP"/>
    <property type="match status" value="1"/>
</dbReference>
<dbReference type="PROSITE" id="PS00108">
    <property type="entry name" value="PROTEIN_KINASE_ST"/>
    <property type="match status" value="1"/>
</dbReference>
<dbReference type="PROSITE" id="PS50011">
    <property type="entry name" value="PROTEIN_KINASE_DOM"/>
    <property type="match status" value="1"/>
</dbReference>
<evidence type="ECO:0000313" key="16">
    <source>
        <dbReference type="EMBL" id="GFG73254.1"/>
    </source>
</evidence>
<dbReference type="PANTHER" id="PTHR43289">
    <property type="entry name" value="MITOGEN-ACTIVATED PROTEIN KINASE KINASE KINASE 20-RELATED"/>
    <property type="match status" value="1"/>
</dbReference>
<evidence type="ECO:0000256" key="4">
    <source>
        <dbReference type="ARBA" id="ARBA00022527"/>
    </source>
</evidence>